<proteinExistence type="predicted"/>
<dbReference type="AlphaFoldDB" id="A0AA39KVA4"/>
<sequence length="929" mass="108261">MNNANSLTFASAYETIQLVGQFDGAMSAAPTRGQLPRRQRRHHQRRHHRHLNHRQHLKNNNNNYHLHHHHHHHHLLSHNGHNYHGQYQYISHQQRSHENHYNKLENNDKQINDEINKNEELIEKRPKVNPIFLWALQREQRIIEIRCEDYDKRNRIKLTKTPHGWRSIPRTSSNDYNSCCCFGSNYTQLMKDKPASPSVSSTCVPNLISSNSPSSSSYSSSESMSFSSTSELSNVNTRKNNDEQHKKIKHKKMNTIKTRPQTRNSRYQVSSDYDESDATRSTYRNSQQSCDLSYVYDQIEDIDDVNYKNEYNDYELGDDDDDDDDDNATVVKQKVIDEANEYEKKSRFINSEKPTFKFIDLKKAQNNQSLQPRVVLEPLNTFTILSNSLRERSRLDDEIEMIVEEESEEDEEGNDANKEKIHYVDFKQKNFNESETSLRHQCTKIEDSDDEIEEIEDKDNIDDELIDENATVFEYEDRDSVDMMDNEEFEEHDEILLKPTKLYPPVDLNLGNTVEPQASCLENDIIEEEKEEGEEEQEESEAEEEGEEEVQEEQEEAEEEEEEEEGEKKQQPQQQKKAKEEQEKLLKDPKSNAIYFEQTQLLRNTFQVPDLKPIDSLNDSIEKTTSEFTVKKHQINASCNERLLSSPPCSVTCSEDTSCLENNRNSTIATIRRRREAPDLIEVKPTEWHRRGELLRPAHQLRELIEKSGHIIPDPILVPRDRLPALAASPGVEIPRLLVSRPELRLPEALTHPELLADPDILVISLSHLQQVLDAVQEPIKYRNMEIIDRYVLSNGVSISSGVHSERKRLSVKPIGSLMPAPMDLSRNSTTLPPIENSIFLVQNKYLKQESEITSTARLSGDDSRLWHPLFGCRRKATKQDDVIHEKLISHQNQDRLHQQPRPRNYQEETRQETDRQHRASWHRTTLAS</sequence>
<protein>
    <submittedName>
        <fullName evidence="2">Uncharacterized protein</fullName>
    </submittedName>
</protein>
<feature type="compositionally biased region" description="Basic residues" evidence="1">
    <location>
        <begin position="35"/>
        <end position="53"/>
    </location>
</feature>
<feature type="region of interest" description="Disordered" evidence="1">
    <location>
        <begin position="499"/>
        <end position="591"/>
    </location>
</feature>
<feature type="compositionally biased region" description="Basic and acidic residues" evidence="1">
    <location>
        <begin position="889"/>
        <end position="898"/>
    </location>
</feature>
<feature type="compositionally biased region" description="Low complexity" evidence="1">
    <location>
        <begin position="209"/>
        <end position="233"/>
    </location>
</feature>
<dbReference type="EMBL" id="JAQQBR010000006">
    <property type="protein sequence ID" value="KAK0174911.1"/>
    <property type="molecule type" value="Genomic_DNA"/>
</dbReference>
<evidence type="ECO:0000256" key="1">
    <source>
        <dbReference type="SAM" id="MobiDB-lite"/>
    </source>
</evidence>
<feature type="compositionally biased region" description="Basic and acidic residues" evidence="1">
    <location>
        <begin position="905"/>
        <end position="918"/>
    </location>
</feature>
<reference evidence="2" key="1">
    <citation type="journal article" date="2023" name="bioRxiv">
        <title>Scaffold-level genome assemblies of two parasitoid biocontrol wasps reveal the parthenogenesis mechanism and an associated novel virus.</title>
        <authorList>
            <person name="Inwood S."/>
            <person name="Skelly J."/>
            <person name="Guhlin J."/>
            <person name="Harrop T."/>
            <person name="Goldson S."/>
            <person name="Dearden P."/>
        </authorList>
    </citation>
    <scope>NUCLEOTIDE SEQUENCE</scope>
    <source>
        <strain evidence="2">Lincoln</strain>
        <tissue evidence="2">Whole body</tissue>
    </source>
</reference>
<organism evidence="2 3">
    <name type="scientific">Microctonus hyperodae</name>
    <name type="common">Parasitoid wasp</name>
    <dbReference type="NCBI Taxonomy" id="165561"/>
    <lineage>
        <taxon>Eukaryota</taxon>
        <taxon>Metazoa</taxon>
        <taxon>Ecdysozoa</taxon>
        <taxon>Arthropoda</taxon>
        <taxon>Hexapoda</taxon>
        <taxon>Insecta</taxon>
        <taxon>Pterygota</taxon>
        <taxon>Neoptera</taxon>
        <taxon>Endopterygota</taxon>
        <taxon>Hymenoptera</taxon>
        <taxon>Apocrita</taxon>
        <taxon>Ichneumonoidea</taxon>
        <taxon>Braconidae</taxon>
        <taxon>Euphorinae</taxon>
        <taxon>Microctonus</taxon>
    </lineage>
</organism>
<gene>
    <name evidence="2" type="ORF">PV327_010621</name>
</gene>
<accession>A0AA39KVA4</accession>
<feature type="compositionally biased region" description="Basic and acidic residues" evidence="1">
    <location>
        <begin position="577"/>
        <end position="590"/>
    </location>
</feature>
<feature type="region of interest" description="Disordered" evidence="1">
    <location>
        <begin position="28"/>
        <end position="53"/>
    </location>
</feature>
<evidence type="ECO:0000313" key="3">
    <source>
        <dbReference type="Proteomes" id="UP001168972"/>
    </source>
</evidence>
<reference evidence="2" key="2">
    <citation type="submission" date="2023-03" db="EMBL/GenBank/DDBJ databases">
        <authorList>
            <person name="Inwood S.N."/>
            <person name="Skelly J.G."/>
            <person name="Guhlin J."/>
            <person name="Harrop T.W.R."/>
            <person name="Goldson S.G."/>
            <person name="Dearden P.K."/>
        </authorList>
    </citation>
    <scope>NUCLEOTIDE SEQUENCE</scope>
    <source>
        <strain evidence="2">Lincoln</strain>
        <tissue evidence="2">Whole body</tissue>
    </source>
</reference>
<feature type="compositionally biased region" description="Polar residues" evidence="1">
    <location>
        <begin position="259"/>
        <end position="271"/>
    </location>
</feature>
<evidence type="ECO:0000313" key="2">
    <source>
        <dbReference type="EMBL" id="KAK0174911.1"/>
    </source>
</evidence>
<feature type="region of interest" description="Disordered" evidence="1">
    <location>
        <begin position="209"/>
        <end position="287"/>
    </location>
</feature>
<feature type="region of interest" description="Disordered" evidence="1">
    <location>
        <begin position="889"/>
        <end position="929"/>
    </location>
</feature>
<feature type="compositionally biased region" description="Acidic residues" evidence="1">
    <location>
        <begin position="524"/>
        <end position="565"/>
    </location>
</feature>
<comment type="caution">
    <text evidence="2">The sequence shown here is derived from an EMBL/GenBank/DDBJ whole genome shotgun (WGS) entry which is preliminary data.</text>
</comment>
<name>A0AA39KVA4_MICHY</name>
<dbReference type="Proteomes" id="UP001168972">
    <property type="component" value="Unassembled WGS sequence"/>
</dbReference>
<keyword evidence="3" id="KW-1185">Reference proteome</keyword>